<reference evidence="2" key="1">
    <citation type="journal article" date="2014" name="Int. J. Syst. Evol. Microbiol.">
        <title>Complete genome sequence of Corynebacterium casei LMG S-19264T (=DSM 44701T), isolated from a smear-ripened cheese.</title>
        <authorList>
            <consortium name="US DOE Joint Genome Institute (JGI-PGF)"/>
            <person name="Walter F."/>
            <person name="Albersmeier A."/>
            <person name="Kalinowski J."/>
            <person name="Ruckert C."/>
        </authorList>
    </citation>
    <scope>NUCLEOTIDE SEQUENCE</scope>
    <source>
        <strain evidence="2">JCM 4391</strain>
    </source>
</reference>
<evidence type="ECO:0000313" key="2">
    <source>
        <dbReference type="EMBL" id="GGU65879.1"/>
    </source>
</evidence>
<reference evidence="2" key="2">
    <citation type="submission" date="2020-09" db="EMBL/GenBank/DDBJ databases">
        <authorList>
            <person name="Sun Q."/>
            <person name="Ohkuma M."/>
        </authorList>
    </citation>
    <scope>NUCLEOTIDE SEQUENCE</scope>
    <source>
        <strain evidence="2">JCM 4391</strain>
    </source>
</reference>
<keyword evidence="3" id="KW-1185">Reference proteome</keyword>
<name>A0A918I421_9ACTN</name>
<gene>
    <name evidence="2" type="ORF">GCM10010274_63170</name>
</gene>
<dbReference type="AlphaFoldDB" id="A0A918I421"/>
<dbReference type="Pfam" id="PF18899">
    <property type="entry name" value="DUF5655"/>
    <property type="match status" value="1"/>
</dbReference>
<comment type="caution">
    <text evidence="2">The sequence shown here is derived from an EMBL/GenBank/DDBJ whole genome shotgun (WGS) entry which is preliminary data.</text>
</comment>
<protein>
    <recommendedName>
        <fullName evidence="1">DUF5655 domain-containing protein</fullName>
    </recommendedName>
</protein>
<accession>A0A918I421</accession>
<proteinExistence type="predicted"/>
<organism evidence="2 3">
    <name type="scientific">Streptomyces lavendofoliae</name>
    <dbReference type="NCBI Taxonomy" id="67314"/>
    <lineage>
        <taxon>Bacteria</taxon>
        <taxon>Bacillati</taxon>
        <taxon>Actinomycetota</taxon>
        <taxon>Actinomycetes</taxon>
        <taxon>Kitasatosporales</taxon>
        <taxon>Streptomycetaceae</taxon>
        <taxon>Streptomyces</taxon>
    </lineage>
</organism>
<dbReference type="EMBL" id="BMTP01000026">
    <property type="protein sequence ID" value="GGU65879.1"/>
    <property type="molecule type" value="Genomic_DNA"/>
</dbReference>
<dbReference type="InterPro" id="IPR043714">
    <property type="entry name" value="DUF5655"/>
</dbReference>
<sequence length="118" mass="12822">MTELAEAVDDVLLGLGDGVTRVQRKQYAAYQRLRNFACVIPPQQAKVLVYLKADPKGVDLVPGFTRDVKGLGHHGTGDLEVQLRTWRDGSAPWTCSGSATPRRSGFMAGKTAEPAIRL</sequence>
<evidence type="ECO:0000313" key="3">
    <source>
        <dbReference type="Proteomes" id="UP000636661"/>
    </source>
</evidence>
<evidence type="ECO:0000259" key="1">
    <source>
        <dbReference type="Pfam" id="PF18899"/>
    </source>
</evidence>
<dbReference type="Proteomes" id="UP000636661">
    <property type="component" value="Unassembled WGS sequence"/>
</dbReference>
<feature type="domain" description="DUF5655" evidence="1">
    <location>
        <begin position="3"/>
        <end position="81"/>
    </location>
</feature>